<sequence>MKQDTQDIWLKSRGYLHLTQKINIAEEGKSIKAKITNKNFVAKHAFFPLIHCVIKERKFKKVKTDGSTIRKHSYKDPEKGEYVQTAKKRPLHYATHIDSLIFGYYASVLQEKYEAELAKFAGLSKCITAYRRIEHNQEGYNKSTIHFAHEAFEQIKSLASANGCQVLTFDLKSFFSTLDHKVLKRAWYQLFGLDTLPPDHYNVFKAATNFSYVLLDDLRISPDKMGRKSGFDEKRLAELRSKGIQAFFESPEELRNKIQSKELPVFKNPFRNKQKQLIGIPQGLPISAVLANLYLLEFDKQVFEHLVCQLGCYYRRYSDDILIISEQKDCKKVEDFISEMLRRFKVDLSKDKTEKFCFKTILDDKNNSKVISIRTIEGKEHLGLPLNYLGFEFYGDKTLIKSANLAKFYRRMIEAVKRSGRHIRKAKHKSPFASNELFKKRIFKLYSFHGNKKRLTYKATKRLEKDALGRYRFVKYELNKPKKGRGNYFTYLKRASELMQEPSIKRQAHKHYRVLHQAIDKHITQKLSD</sequence>
<organism evidence="3 4">
    <name type="scientific">Pontibacter populi</name>
    <dbReference type="NCBI Taxonomy" id="890055"/>
    <lineage>
        <taxon>Bacteria</taxon>
        <taxon>Pseudomonadati</taxon>
        <taxon>Bacteroidota</taxon>
        <taxon>Cytophagia</taxon>
        <taxon>Cytophagales</taxon>
        <taxon>Hymenobacteraceae</taxon>
        <taxon>Pontibacter</taxon>
    </lineage>
</organism>
<dbReference type="PANTHER" id="PTHR34047:SF8">
    <property type="entry name" value="PROTEIN YKFC"/>
    <property type="match status" value="1"/>
</dbReference>
<comment type="similarity">
    <text evidence="1">Belongs to the bacterial reverse transcriptase family.</text>
</comment>
<keyword evidence="3" id="KW-0695">RNA-directed DNA polymerase</keyword>
<dbReference type="PANTHER" id="PTHR34047">
    <property type="entry name" value="NUCLEAR INTRON MATURASE 1, MITOCHONDRIAL-RELATED"/>
    <property type="match status" value="1"/>
</dbReference>
<evidence type="ECO:0000256" key="1">
    <source>
        <dbReference type="ARBA" id="ARBA00034120"/>
    </source>
</evidence>
<gene>
    <name evidence="3" type="ORF">ABS362_15500</name>
</gene>
<reference evidence="3 4" key="1">
    <citation type="submission" date="2024-06" db="EMBL/GenBank/DDBJ databases">
        <title>Pontibacter populi HYL7-15.</title>
        <authorList>
            <person name="Kim M.K."/>
        </authorList>
    </citation>
    <scope>NUCLEOTIDE SEQUENCE [LARGE SCALE GENOMIC DNA]</scope>
    <source>
        <strain evidence="3 4">HYL7-15</strain>
    </source>
</reference>
<dbReference type="CDD" id="cd01651">
    <property type="entry name" value="RT_G2_intron"/>
    <property type="match status" value="1"/>
</dbReference>
<feature type="domain" description="Reverse transcriptase" evidence="2">
    <location>
        <begin position="1"/>
        <end position="393"/>
    </location>
</feature>
<dbReference type="InterPro" id="IPR043502">
    <property type="entry name" value="DNA/RNA_pol_sf"/>
</dbReference>
<keyword evidence="4" id="KW-1185">Reference proteome</keyword>
<dbReference type="InterPro" id="IPR051083">
    <property type="entry name" value="GrpII_Intron_Splice-Mob/Def"/>
</dbReference>
<dbReference type="EMBL" id="JBEOKT010000016">
    <property type="protein sequence ID" value="MER2998959.1"/>
    <property type="molecule type" value="Genomic_DNA"/>
</dbReference>
<dbReference type="SUPFAM" id="SSF56672">
    <property type="entry name" value="DNA/RNA polymerases"/>
    <property type="match status" value="1"/>
</dbReference>
<dbReference type="InterPro" id="IPR000477">
    <property type="entry name" value="RT_dom"/>
</dbReference>
<evidence type="ECO:0000313" key="3">
    <source>
        <dbReference type="EMBL" id="MER2998959.1"/>
    </source>
</evidence>
<name>A0ABV1RX16_9BACT</name>
<evidence type="ECO:0000259" key="2">
    <source>
        <dbReference type="PROSITE" id="PS50878"/>
    </source>
</evidence>
<comment type="caution">
    <text evidence="3">The sequence shown here is derived from an EMBL/GenBank/DDBJ whole genome shotgun (WGS) entry which is preliminary data.</text>
</comment>
<dbReference type="Proteomes" id="UP001476807">
    <property type="component" value="Unassembled WGS sequence"/>
</dbReference>
<dbReference type="Pfam" id="PF00078">
    <property type="entry name" value="RVT_1"/>
    <property type="match status" value="1"/>
</dbReference>
<evidence type="ECO:0000313" key="4">
    <source>
        <dbReference type="Proteomes" id="UP001476807"/>
    </source>
</evidence>
<dbReference type="RefSeq" id="WP_350413480.1">
    <property type="nucleotide sequence ID" value="NZ_JBEOKT010000016.1"/>
</dbReference>
<keyword evidence="3" id="KW-0808">Transferase</keyword>
<proteinExistence type="inferred from homology"/>
<keyword evidence="3" id="KW-0548">Nucleotidyltransferase</keyword>
<protein>
    <submittedName>
        <fullName evidence="3">Reverse transcriptase/maturase family protein</fullName>
    </submittedName>
</protein>
<accession>A0ABV1RX16</accession>
<dbReference type="GO" id="GO:0003964">
    <property type="term" value="F:RNA-directed DNA polymerase activity"/>
    <property type="evidence" value="ECO:0007669"/>
    <property type="project" value="UniProtKB-KW"/>
</dbReference>
<dbReference type="PROSITE" id="PS50878">
    <property type="entry name" value="RT_POL"/>
    <property type="match status" value="1"/>
</dbReference>